<dbReference type="PANTHER" id="PTHR41252">
    <property type="entry name" value="BLR2505 PROTEIN"/>
    <property type="match status" value="1"/>
</dbReference>
<organism evidence="2 3">
    <name type="scientific">Actinomycetospora straminea</name>
    <dbReference type="NCBI Taxonomy" id="663607"/>
    <lineage>
        <taxon>Bacteria</taxon>
        <taxon>Bacillati</taxon>
        <taxon>Actinomycetota</taxon>
        <taxon>Actinomycetes</taxon>
        <taxon>Pseudonocardiales</taxon>
        <taxon>Pseudonocardiaceae</taxon>
        <taxon>Actinomycetospora</taxon>
    </lineage>
</organism>
<evidence type="ECO:0000313" key="2">
    <source>
        <dbReference type="EMBL" id="GAA4891680.1"/>
    </source>
</evidence>
<name>A0ABP9F465_9PSEU</name>
<dbReference type="Pfam" id="PF12680">
    <property type="entry name" value="SnoaL_2"/>
    <property type="match status" value="1"/>
</dbReference>
<accession>A0ABP9F465</accession>
<keyword evidence="3" id="KW-1185">Reference proteome</keyword>
<evidence type="ECO:0000313" key="3">
    <source>
        <dbReference type="Proteomes" id="UP001500457"/>
    </source>
</evidence>
<dbReference type="RefSeq" id="WP_274233288.1">
    <property type="nucleotide sequence ID" value="NZ_BAABHQ010000021.1"/>
</dbReference>
<dbReference type="SUPFAM" id="SSF54427">
    <property type="entry name" value="NTF2-like"/>
    <property type="match status" value="1"/>
</dbReference>
<dbReference type="InterPro" id="IPR032710">
    <property type="entry name" value="NTF2-like_dom_sf"/>
</dbReference>
<evidence type="ECO:0000259" key="1">
    <source>
        <dbReference type="Pfam" id="PF12680"/>
    </source>
</evidence>
<dbReference type="PANTHER" id="PTHR41252:SF1">
    <property type="entry name" value="BLR2505 PROTEIN"/>
    <property type="match status" value="1"/>
</dbReference>
<sequence>MTTPLQSSDVTVLEEAYRAFGRGDVAAVVALLDPQVAWTEAAGSAYAGTHVAPEAVVGQVFARLGEDWASFVPVPTEFLAAGSTVVVLGSFEGVHRATGRSMTSRFAHVFRMTDGRVTAFESINDTHEVRRAMA</sequence>
<dbReference type="Gene3D" id="3.10.450.50">
    <property type="match status" value="1"/>
</dbReference>
<dbReference type="Proteomes" id="UP001500457">
    <property type="component" value="Unassembled WGS sequence"/>
</dbReference>
<reference evidence="3" key="1">
    <citation type="journal article" date="2019" name="Int. J. Syst. Evol. Microbiol.">
        <title>The Global Catalogue of Microorganisms (GCM) 10K type strain sequencing project: providing services to taxonomists for standard genome sequencing and annotation.</title>
        <authorList>
            <consortium name="The Broad Institute Genomics Platform"/>
            <consortium name="The Broad Institute Genome Sequencing Center for Infectious Disease"/>
            <person name="Wu L."/>
            <person name="Ma J."/>
        </authorList>
    </citation>
    <scope>NUCLEOTIDE SEQUENCE [LARGE SCALE GENOMIC DNA]</scope>
    <source>
        <strain evidence="3">JCM 17983</strain>
    </source>
</reference>
<dbReference type="EMBL" id="BAABHQ010000021">
    <property type="protein sequence ID" value="GAA4891680.1"/>
    <property type="molecule type" value="Genomic_DNA"/>
</dbReference>
<dbReference type="InterPro" id="IPR037401">
    <property type="entry name" value="SnoaL-like"/>
</dbReference>
<proteinExistence type="predicted"/>
<comment type="caution">
    <text evidence="2">The sequence shown here is derived from an EMBL/GenBank/DDBJ whole genome shotgun (WGS) entry which is preliminary data.</text>
</comment>
<protein>
    <submittedName>
        <fullName evidence="2">Nuclear transport factor 2 family protein</fullName>
    </submittedName>
</protein>
<feature type="domain" description="SnoaL-like" evidence="1">
    <location>
        <begin position="14"/>
        <end position="119"/>
    </location>
</feature>
<gene>
    <name evidence="2" type="ORF">GCM10023203_51830</name>
</gene>